<dbReference type="RefSeq" id="WP_380136750.1">
    <property type="nucleotide sequence ID" value="NZ_JBHLUI010000008.1"/>
</dbReference>
<keyword evidence="2" id="KW-1185">Reference proteome</keyword>
<reference evidence="1 2" key="1">
    <citation type="submission" date="2024-09" db="EMBL/GenBank/DDBJ databases">
        <authorList>
            <person name="Sun Q."/>
            <person name="Mori K."/>
        </authorList>
    </citation>
    <scope>NUCLEOTIDE SEQUENCE [LARGE SCALE GENOMIC DNA]</scope>
    <source>
        <strain evidence="1 2">TISTR 1856</strain>
    </source>
</reference>
<dbReference type="Proteomes" id="UP001589748">
    <property type="component" value="Unassembled WGS sequence"/>
</dbReference>
<evidence type="ECO:0000313" key="2">
    <source>
        <dbReference type="Proteomes" id="UP001589748"/>
    </source>
</evidence>
<sequence length="185" mass="21377">MVCLVCERRDITTRSSLDDGAPRLARWVSQHADWICEQPDLDWRVEDLELIATDVRRAAEPAGIRRAKVGPCPHCAGTLIAWIDDQRALPGRIACDGAGHTWEREQWPLLGRIIDPTPDYLTAHELAAWLTRRHGLGRTITVERVRQWVARGHLDRIDDDELGRPRYDKHEAARFWQDWRVQHVS</sequence>
<dbReference type="EMBL" id="JBHMDM010000007">
    <property type="protein sequence ID" value="MFB9378582.1"/>
    <property type="molecule type" value="Genomic_DNA"/>
</dbReference>
<protein>
    <submittedName>
        <fullName evidence="1">Uncharacterized protein</fullName>
    </submittedName>
</protein>
<accession>A0ABV5LWX0</accession>
<comment type="caution">
    <text evidence="1">The sequence shown here is derived from an EMBL/GenBank/DDBJ whole genome shotgun (WGS) entry which is preliminary data.</text>
</comment>
<evidence type="ECO:0000313" key="1">
    <source>
        <dbReference type="EMBL" id="MFB9378582.1"/>
    </source>
</evidence>
<organism evidence="1 2">
    <name type="scientific">Kineococcus gynurae</name>
    <dbReference type="NCBI Taxonomy" id="452979"/>
    <lineage>
        <taxon>Bacteria</taxon>
        <taxon>Bacillati</taxon>
        <taxon>Actinomycetota</taxon>
        <taxon>Actinomycetes</taxon>
        <taxon>Kineosporiales</taxon>
        <taxon>Kineosporiaceae</taxon>
        <taxon>Kineococcus</taxon>
    </lineage>
</organism>
<proteinExistence type="predicted"/>
<gene>
    <name evidence="1" type="ORF">ACFFVI_16590</name>
</gene>
<name>A0ABV5LWX0_9ACTN</name>